<dbReference type="AlphaFoldDB" id="A0A1A3CL50"/>
<dbReference type="InterPro" id="IPR032710">
    <property type="entry name" value="NTF2-like_dom_sf"/>
</dbReference>
<evidence type="ECO:0000256" key="2">
    <source>
        <dbReference type="HAMAP-Rule" id="MF_00612"/>
    </source>
</evidence>
<dbReference type="Pfam" id="PF17775">
    <property type="entry name" value="YchJ_M-like"/>
    <property type="match status" value="1"/>
</dbReference>
<evidence type="ECO:0000256" key="1">
    <source>
        <dbReference type="ARBA" id="ARBA00010839"/>
    </source>
</evidence>
<dbReference type="Proteomes" id="UP000093795">
    <property type="component" value="Unassembled WGS sequence"/>
</dbReference>
<dbReference type="Gene3D" id="3.10.450.50">
    <property type="match status" value="1"/>
</dbReference>
<evidence type="ECO:0000259" key="3">
    <source>
        <dbReference type="Pfam" id="PF17775"/>
    </source>
</evidence>
<dbReference type="Pfam" id="PF02810">
    <property type="entry name" value="SEC-C"/>
    <property type="match status" value="1"/>
</dbReference>
<dbReference type="InterPro" id="IPR048469">
    <property type="entry name" value="YchJ-like_M"/>
</dbReference>
<sequence>MRLVVSQQLCPCGSADGYRACCGPLHDGERQARSAEELMRSRFSAFARGDADYLFRTWHPRTRPADVTIDPGIAWTGLEVIDTVAGGPDDDLGEVEFVARFESDGRRGRLHERSRFRRRAGRWFYLDGDTK</sequence>
<evidence type="ECO:0000313" key="5">
    <source>
        <dbReference type="Proteomes" id="UP000093795"/>
    </source>
</evidence>
<organism evidence="4 5">
    <name type="scientific">Mycobacterium asiaticum</name>
    <dbReference type="NCBI Taxonomy" id="1790"/>
    <lineage>
        <taxon>Bacteria</taxon>
        <taxon>Bacillati</taxon>
        <taxon>Actinomycetota</taxon>
        <taxon>Actinomycetes</taxon>
        <taxon>Mycobacteriales</taxon>
        <taxon>Mycobacteriaceae</taxon>
        <taxon>Mycobacterium</taxon>
    </lineage>
</organism>
<comment type="similarity">
    <text evidence="1 2">Belongs to the UPF0225 family.</text>
</comment>
<dbReference type="eggNOG" id="COG3012">
    <property type="taxonomic scope" value="Bacteria"/>
</dbReference>
<dbReference type="OrthoDB" id="21421at2"/>
<protein>
    <recommendedName>
        <fullName evidence="2">UPF0225 protein A9X01_16520</fullName>
    </recommendedName>
</protein>
<gene>
    <name evidence="4" type="ORF">A9X01_16520</name>
</gene>
<dbReference type="STRING" id="1790.A5645_11790"/>
<dbReference type="PANTHER" id="PTHR33747">
    <property type="entry name" value="UPF0225 PROTEIN SCO1677"/>
    <property type="match status" value="1"/>
</dbReference>
<accession>A0A1A3CL50</accession>
<feature type="domain" description="YchJ-like middle NTF2-like" evidence="3">
    <location>
        <begin position="34"/>
        <end position="128"/>
    </location>
</feature>
<dbReference type="EMBL" id="LZKQ01000098">
    <property type="protein sequence ID" value="OBI86586.1"/>
    <property type="molecule type" value="Genomic_DNA"/>
</dbReference>
<dbReference type="HAMAP" id="MF_00612">
    <property type="entry name" value="UPF0225"/>
    <property type="match status" value="1"/>
</dbReference>
<comment type="caution">
    <text evidence="4">The sequence shown here is derived from an EMBL/GenBank/DDBJ whole genome shotgun (WGS) entry which is preliminary data.</text>
</comment>
<reference evidence="4 5" key="1">
    <citation type="submission" date="2016-06" db="EMBL/GenBank/DDBJ databases">
        <authorList>
            <person name="Kjaerup R.B."/>
            <person name="Dalgaard T.S."/>
            <person name="Juul-Madsen H.R."/>
        </authorList>
    </citation>
    <scope>NUCLEOTIDE SEQUENCE [LARGE SCALE GENOMIC DNA]</scope>
    <source>
        <strain evidence="4 5">1081914.2</strain>
    </source>
</reference>
<dbReference type="SUPFAM" id="SSF54427">
    <property type="entry name" value="NTF2-like"/>
    <property type="match status" value="1"/>
</dbReference>
<dbReference type="InterPro" id="IPR004027">
    <property type="entry name" value="SEC_C_motif"/>
</dbReference>
<proteinExistence type="inferred from homology"/>
<evidence type="ECO:0000313" key="4">
    <source>
        <dbReference type="EMBL" id="OBI86586.1"/>
    </source>
</evidence>
<dbReference type="InterPro" id="IPR023006">
    <property type="entry name" value="YchJ-like"/>
</dbReference>
<name>A0A1A3CL50_MYCAS</name>
<dbReference type="PANTHER" id="PTHR33747:SF1">
    <property type="entry name" value="ADENYLATE CYCLASE-ASSOCIATED CAP C-TERMINAL DOMAIN-CONTAINING PROTEIN"/>
    <property type="match status" value="1"/>
</dbReference>